<dbReference type="EMBL" id="JAPKNA010000001">
    <property type="protein sequence ID" value="MCX5462648.1"/>
    <property type="molecule type" value="Genomic_DNA"/>
</dbReference>
<dbReference type="Proteomes" id="UP001209916">
    <property type="component" value="Unassembled WGS sequence"/>
</dbReference>
<protein>
    <submittedName>
        <fullName evidence="2">Uncharacterized protein</fullName>
    </submittedName>
</protein>
<keyword evidence="1" id="KW-0812">Transmembrane</keyword>
<sequence length="350" mass="38076">MKLRFSLQALEPAVPGRARLYVRDLDDELDLGEYAIAIQRSQNSYYLHSAQSWDASLRWLPQQGWTEHEEGIAVLLNADIVDSLLANASDAYQITLAEASGEELGRSPLKLDKAILPSTAGGNAQAMELTMPVAAVPEPPAPEPVPETPPVVEVAEPVPEPEPVKVEAPAPKVEAIAPAPVAPPAKKGGMGKWIVLIVLLLILAGAAGYWFYSQSAKDDSPAVPEAPEVKPAVVETDNCTRDKLADRPGLQFVQECVKETKTSEQWLAVIEEAKKAEQCDVAQRLYVNKAQSGDVKIAMAYAREYDPKDHQAQACFSKPNPATAAYWYETVLLSEPDNAQAKARFQELSQ</sequence>
<evidence type="ECO:0000256" key="1">
    <source>
        <dbReference type="SAM" id="Phobius"/>
    </source>
</evidence>
<proteinExistence type="predicted"/>
<keyword evidence="1" id="KW-0472">Membrane</keyword>
<accession>A0ABT3VGQ8</accession>
<gene>
    <name evidence="2" type="ORF">OSH09_00525</name>
</gene>
<dbReference type="RefSeq" id="WP_266119788.1">
    <property type="nucleotide sequence ID" value="NZ_JAPKNA010000001.1"/>
</dbReference>
<evidence type="ECO:0000313" key="2">
    <source>
        <dbReference type="EMBL" id="MCX5462648.1"/>
    </source>
</evidence>
<name>A0ABT3VGQ8_9BURK</name>
<keyword evidence="3" id="KW-1185">Reference proteome</keyword>
<reference evidence="2 3" key="1">
    <citation type="submission" date="2022-11" db="EMBL/GenBank/DDBJ databases">
        <title>Biodiversity and phylogenetic relationships of bacteria.</title>
        <authorList>
            <person name="Machado R.A.R."/>
            <person name="Bhat A."/>
            <person name="Loulou A."/>
            <person name="Kallel S."/>
        </authorList>
    </citation>
    <scope>NUCLEOTIDE SEQUENCE [LARGE SCALE GENOMIC DNA]</scope>
    <source>
        <strain evidence="2 3">DSM 13975</strain>
    </source>
</reference>
<organism evidence="2 3">
    <name type="scientific">Alcaligenes parafaecalis</name>
    <dbReference type="NCBI Taxonomy" id="171260"/>
    <lineage>
        <taxon>Bacteria</taxon>
        <taxon>Pseudomonadati</taxon>
        <taxon>Pseudomonadota</taxon>
        <taxon>Betaproteobacteria</taxon>
        <taxon>Burkholderiales</taxon>
        <taxon>Alcaligenaceae</taxon>
        <taxon>Alcaligenes</taxon>
    </lineage>
</organism>
<keyword evidence="1" id="KW-1133">Transmembrane helix</keyword>
<comment type="caution">
    <text evidence="2">The sequence shown here is derived from an EMBL/GenBank/DDBJ whole genome shotgun (WGS) entry which is preliminary data.</text>
</comment>
<evidence type="ECO:0000313" key="3">
    <source>
        <dbReference type="Proteomes" id="UP001209916"/>
    </source>
</evidence>
<feature type="transmembrane region" description="Helical" evidence="1">
    <location>
        <begin position="193"/>
        <end position="212"/>
    </location>
</feature>